<evidence type="ECO:0000256" key="5">
    <source>
        <dbReference type="ARBA" id="ARBA00023136"/>
    </source>
</evidence>
<keyword evidence="3 6" id="KW-0812">Transmembrane</keyword>
<proteinExistence type="inferred from homology"/>
<evidence type="ECO:0000313" key="8">
    <source>
        <dbReference type="Proteomes" id="UP001458880"/>
    </source>
</evidence>
<evidence type="ECO:0000256" key="6">
    <source>
        <dbReference type="SAM" id="Phobius"/>
    </source>
</evidence>
<sequence length="208" mass="22576">MGFFSGLSRILLFILNIVCLLIGLAMLIIGLLYTVNFTQITDRLDEISSLFQLAPVILMIVGGIIMLISFFGCCGALRRNSCMLTTYGVVLIIILLLQIALVVFVFLQIRDTLEWQDEITTALEKLFEDSSDAATQAIDFIQETLECCGVNEPPENPPASCCGGISPCNNPYPNGCNSTRLIGIVAASLGAIELIAAILAIWTAHSKR</sequence>
<keyword evidence="4 6" id="KW-1133">Transmembrane helix</keyword>
<dbReference type="Gene3D" id="1.10.1450.10">
    <property type="entry name" value="Tetraspanin"/>
    <property type="match status" value="1"/>
</dbReference>
<dbReference type="PANTHER" id="PTHR19282">
    <property type="entry name" value="TETRASPANIN"/>
    <property type="match status" value="1"/>
</dbReference>
<evidence type="ECO:0000256" key="3">
    <source>
        <dbReference type="ARBA" id="ARBA00022692"/>
    </source>
</evidence>
<dbReference type="CDD" id="cd03127">
    <property type="entry name" value="tetraspanin_LEL"/>
    <property type="match status" value="1"/>
</dbReference>
<dbReference type="EMBL" id="JASPKY010000083">
    <property type="protein sequence ID" value="KAK9738699.1"/>
    <property type="molecule type" value="Genomic_DNA"/>
</dbReference>
<dbReference type="InterPro" id="IPR018503">
    <property type="entry name" value="Tetraspanin_CS"/>
</dbReference>
<keyword evidence="5 6" id="KW-0472">Membrane</keyword>
<feature type="transmembrane region" description="Helical" evidence="6">
    <location>
        <begin position="12"/>
        <end position="33"/>
    </location>
</feature>
<dbReference type="InterPro" id="IPR008952">
    <property type="entry name" value="Tetraspanin_EC2_sf"/>
</dbReference>
<dbReference type="SUPFAM" id="SSF48652">
    <property type="entry name" value="Tetraspanin"/>
    <property type="match status" value="1"/>
</dbReference>
<gene>
    <name evidence="7" type="ORF">QE152_g9640</name>
</gene>
<dbReference type="PRINTS" id="PR00259">
    <property type="entry name" value="TMFOUR"/>
</dbReference>
<feature type="transmembrane region" description="Helical" evidence="6">
    <location>
        <begin position="84"/>
        <end position="107"/>
    </location>
</feature>
<evidence type="ECO:0000313" key="7">
    <source>
        <dbReference type="EMBL" id="KAK9738699.1"/>
    </source>
</evidence>
<dbReference type="PANTHER" id="PTHR19282:SF521">
    <property type="entry name" value="IP01817P-RELATED"/>
    <property type="match status" value="1"/>
</dbReference>
<comment type="similarity">
    <text evidence="2">Belongs to the tetraspanin (TM4SF) family.</text>
</comment>
<protein>
    <submittedName>
        <fullName evidence="7">Tetraspanin family</fullName>
    </submittedName>
</protein>
<keyword evidence="8" id="KW-1185">Reference proteome</keyword>
<evidence type="ECO:0000256" key="4">
    <source>
        <dbReference type="ARBA" id="ARBA00022989"/>
    </source>
</evidence>
<dbReference type="AlphaFoldDB" id="A0AAW1LX94"/>
<evidence type="ECO:0000256" key="1">
    <source>
        <dbReference type="ARBA" id="ARBA00004141"/>
    </source>
</evidence>
<dbReference type="Pfam" id="PF00335">
    <property type="entry name" value="Tetraspanin"/>
    <property type="match status" value="1"/>
</dbReference>
<feature type="transmembrane region" description="Helical" evidence="6">
    <location>
        <begin position="181"/>
        <end position="202"/>
    </location>
</feature>
<reference evidence="7 8" key="1">
    <citation type="journal article" date="2024" name="BMC Genomics">
        <title>De novo assembly and annotation of Popillia japonica's genome with initial clues to its potential as an invasive pest.</title>
        <authorList>
            <person name="Cucini C."/>
            <person name="Boschi S."/>
            <person name="Funari R."/>
            <person name="Cardaioli E."/>
            <person name="Iannotti N."/>
            <person name="Marturano G."/>
            <person name="Paoli F."/>
            <person name="Bruttini M."/>
            <person name="Carapelli A."/>
            <person name="Frati F."/>
            <person name="Nardi F."/>
        </authorList>
    </citation>
    <scope>NUCLEOTIDE SEQUENCE [LARGE SCALE GENOMIC DNA]</scope>
    <source>
        <strain evidence="7">DMR45628</strain>
    </source>
</reference>
<comment type="caution">
    <text evidence="7">The sequence shown here is derived from an EMBL/GenBank/DDBJ whole genome shotgun (WGS) entry which is preliminary data.</text>
</comment>
<dbReference type="PROSITE" id="PS00421">
    <property type="entry name" value="TM4_1"/>
    <property type="match status" value="1"/>
</dbReference>
<comment type="subcellular location">
    <subcellularLocation>
        <location evidence="1">Membrane</location>
        <topology evidence="1">Multi-pass membrane protein</topology>
    </subcellularLocation>
</comment>
<accession>A0AAW1LX94</accession>
<dbReference type="Proteomes" id="UP001458880">
    <property type="component" value="Unassembled WGS sequence"/>
</dbReference>
<dbReference type="GO" id="GO:0005886">
    <property type="term" value="C:plasma membrane"/>
    <property type="evidence" value="ECO:0007669"/>
    <property type="project" value="TreeGrafter"/>
</dbReference>
<name>A0AAW1LX94_POPJA</name>
<feature type="transmembrane region" description="Helical" evidence="6">
    <location>
        <begin position="53"/>
        <end position="77"/>
    </location>
</feature>
<evidence type="ECO:0000256" key="2">
    <source>
        <dbReference type="ARBA" id="ARBA00006840"/>
    </source>
</evidence>
<organism evidence="7 8">
    <name type="scientific">Popillia japonica</name>
    <name type="common">Japanese beetle</name>
    <dbReference type="NCBI Taxonomy" id="7064"/>
    <lineage>
        <taxon>Eukaryota</taxon>
        <taxon>Metazoa</taxon>
        <taxon>Ecdysozoa</taxon>
        <taxon>Arthropoda</taxon>
        <taxon>Hexapoda</taxon>
        <taxon>Insecta</taxon>
        <taxon>Pterygota</taxon>
        <taxon>Neoptera</taxon>
        <taxon>Endopterygota</taxon>
        <taxon>Coleoptera</taxon>
        <taxon>Polyphaga</taxon>
        <taxon>Scarabaeiformia</taxon>
        <taxon>Scarabaeidae</taxon>
        <taxon>Rutelinae</taxon>
        <taxon>Popillia</taxon>
    </lineage>
</organism>
<dbReference type="InterPro" id="IPR018499">
    <property type="entry name" value="Tetraspanin/Peripherin"/>
</dbReference>